<protein>
    <submittedName>
        <fullName evidence="2">Uncharacterized protein</fullName>
    </submittedName>
</protein>
<keyword evidence="3" id="KW-1185">Reference proteome</keyword>
<feature type="region of interest" description="Disordered" evidence="1">
    <location>
        <begin position="110"/>
        <end position="130"/>
    </location>
</feature>
<accession>A0AAN6YSJ6</accession>
<dbReference type="Proteomes" id="UP001302812">
    <property type="component" value="Unassembled WGS sequence"/>
</dbReference>
<evidence type="ECO:0000313" key="2">
    <source>
        <dbReference type="EMBL" id="KAK4112627.1"/>
    </source>
</evidence>
<dbReference type="EMBL" id="MU853342">
    <property type="protein sequence ID" value="KAK4112627.1"/>
    <property type="molecule type" value="Genomic_DNA"/>
</dbReference>
<organism evidence="2 3">
    <name type="scientific">Canariomyces notabilis</name>
    <dbReference type="NCBI Taxonomy" id="2074819"/>
    <lineage>
        <taxon>Eukaryota</taxon>
        <taxon>Fungi</taxon>
        <taxon>Dikarya</taxon>
        <taxon>Ascomycota</taxon>
        <taxon>Pezizomycotina</taxon>
        <taxon>Sordariomycetes</taxon>
        <taxon>Sordariomycetidae</taxon>
        <taxon>Sordariales</taxon>
        <taxon>Chaetomiaceae</taxon>
        <taxon>Canariomyces</taxon>
    </lineage>
</organism>
<dbReference type="GeneID" id="89932604"/>
<reference evidence="2" key="1">
    <citation type="journal article" date="2023" name="Mol. Phylogenet. Evol.">
        <title>Genome-scale phylogeny and comparative genomics of the fungal order Sordariales.</title>
        <authorList>
            <person name="Hensen N."/>
            <person name="Bonometti L."/>
            <person name="Westerberg I."/>
            <person name="Brannstrom I.O."/>
            <person name="Guillou S."/>
            <person name="Cros-Aarteil S."/>
            <person name="Calhoun S."/>
            <person name="Haridas S."/>
            <person name="Kuo A."/>
            <person name="Mondo S."/>
            <person name="Pangilinan J."/>
            <person name="Riley R."/>
            <person name="LaButti K."/>
            <person name="Andreopoulos B."/>
            <person name="Lipzen A."/>
            <person name="Chen C."/>
            <person name="Yan M."/>
            <person name="Daum C."/>
            <person name="Ng V."/>
            <person name="Clum A."/>
            <person name="Steindorff A."/>
            <person name="Ohm R.A."/>
            <person name="Martin F."/>
            <person name="Silar P."/>
            <person name="Natvig D.O."/>
            <person name="Lalanne C."/>
            <person name="Gautier V."/>
            <person name="Ament-Velasquez S.L."/>
            <person name="Kruys A."/>
            <person name="Hutchinson M.I."/>
            <person name="Powell A.J."/>
            <person name="Barry K."/>
            <person name="Miller A.N."/>
            <person name="Grigoriev I.V."/>
            <person name="Debuchy R."/>
            <person name="Gladieux P."/>
            <person name="Hiltunen Thoren M."/>
            <person name="Johannesson H."/>
        </authorList>
    </citation>
    <scope>NUCLEOTIDE SEQUENCE</scope>
    <source>
        <strain evidence="2">CBS 508.74</strain>
    </source>
</reference>
<evidence type="ECO:0000256" key="1">
    <source>
        <dbReference type="SAM" id="MobiDB-lite"/>
    </source>
</evidence>
<gene>
    <name evidence="2" type="ORF">N656DRAFT_103032</name>
</gene>
<comment type="caution">
    <text evidence="2">The sequence shown here is derived from an EMBL/GenBank/DDBJ whole genome shotgun (WGS) entry which is preliminary data.</text>
</comment>
<reference evidence="2" key="2">
    <citation type="submission" date="2023-05" db="EMBL/GenBank/DDBJ databases">
        <authorList>
            <consortium name="Lawrence Berkeley National Laboratory"/>
            <person name="Steindorff A."/>
            <person name="Hensen N."/>
            <person name="Bonometti L."/>
            <person name="Westerberg I."/>
            <person name="Brannstrom I.O."/>
            <person name="Guillou S."/>
            <person name="Cros-Aarteil S."/>
            <person name="Calhoun S."/>
            <person name="Haridas S."/>
            <person name="Kuo A."/>
            <person name="Mondo S."/>
            <person name="Pangilinan J."/>
            <person name="Riley R."/>
            <person name="Labutti K."/>
            <person name="Andreopoulos B."/>
            <person name="Lipzen A."/>
            <person name="Chen C."/>
            <person name="Yanf M."/>
            <person name="Daum C."/>
            <person name="Ng V."/>
            <person name="Clum A."/>
            <person name="Ohm R."/>
            <person name="Martin F."/>
            <person name="Silar P."/>
            <person name="Natvig D."/>
            <person name="Lalanne C."/>
            <person name="Gautier V."/>
            <person name="Ament-Velasquez S.L."/>
            <person name="Kruys A."/>
            <person name="Hutchinson M.I."/>
            <person name="Powell A.J."/>
            <person name="Barry K."/>
            <person name="Miller A.N."/>
            <person name="Grigoriev I.V."/>
            <person name="Debuchy R."/>
            <person name="Gladieux P."/>
            <person name="Thoren M.H."/>
            <person name="Johannesson H."/>
        </authorList>
    </citation>
    <scope>NUCLEOTIDE SEQUENCE</scope>
    <source>
        <strain evidence="2">CBS 508.74</strain>
    </source>
</reference>
<name>A0AAN6YSJ6_9PEZI</name>
<dbReference type="AlphaFoldDB" id="A0AAN6YSJ6"/>
<sequence length="156" mass="16493">MARNRKLLAPDRLQPSNLAASPLIHISRRTMGQQSHQLMSYKGADSWTYWQSDVSLASPHVGPYWLASSLDHQGFHGLRPGGSSRSDGVFGLLAYGVVCPGAGDSDVGEGVDGDTDLLARSGSSVRADDSSRVKSGTANAIGGMKGDLSISSFRIF</sequence>
<proteinExistence type="predicted"/>
<dbReference type="RefSeq" id="XP_064670197.1">
    <property type="nucleotide sequence ID" value="XM_064808481.1"/>
</dbReference>
<evidence type="ECO:0000313" key="3">
    <source>
        <dbReference type="Proteomes" id="UP001302812"/>
    </source>
</evidence>